<comment type="caution">
    <text evidence="1">The sequence shown here is derived from an EMBL/GenBank/DDBJ whole genome shotgun (WGS) entry which is preliminary data.</text>
</comment>
<name>A0A4Y2CFW1_ARAVE</name>
<dbReference type="OrthoDB" id="5827962at2759"/>
<gene>
    <name evidence="1" type="ORF">AVEN_142536_1</name>
</gene>
<protein>
    <submittedName>
        <fullName evidence="1">Uncharacterized protein</fullName>
    </submittedName>
</protein>
<evidence type="ECO:0000313" key="2">
    <source>
        <dbReference type="Proteomes" id="UP000499080"/>
    </source>
</evidence>
<reference evidence="1 2" key="1">
    <citation type="journal article" date="2019" name="Sci. Rep.">
        <title>Orb-weaving spider Araneus ventricosus genome elucidates the spidroin gene catalogue.</title>
        <authorList>
            <person name="Kono N."/>
            <person name="Nakamura H."/>
            <person name="Ohtoshi R."/>
            <person name="Moran D.A.P."/>
            <person name="Shinohara A."/>
            <person name="Yoshida Y."/>
            <person name="Fujiwara M."/>
            <person name="Mori M."/>
            <person name="Tomita M."/>
            <person name="Arakawa K."/>
        </authorList>
    </citation>
    <scope>NUCLEOTIDE SEQUENCE [LARGE SCALE GENOMIC DNA]</scope>
</reference>
<dbReference type="Proteomes" id="UP000499080">
    <property type="component" value="Unassembled WGS sequence"/>
</dbReference>
<dbReference type="AlphaFoldDB" id="A0A4Y2CFW1"/>
<accession>A0A4Y2CFW1</accession>
<keyword evidence="2" id="KW-1185">Reference proteome</keyword>
<sequence>MAAVRIALRIYYDSDVEKILDADRNLPKPYLIFDRERHELWKQIKLEVVEKLSSFLPTLLRTRVARLIEAMHLEAELWIKDHNKLLYLCSTCFCPRHKSTFCWKTDGSINRIETAKKFAQNKNIDPNTLFIMACTYFLEDEVLALWHGNKRISTNSIIRKGTNSAVRFWMKWLKKGSVKPWRLMVDDYFRIPCIRRSDIRLRLGCIFPYLSQESRKNYFQYLKDLHKDDFRVCLYEMDGTERRELFERIPVYVLYNCLKWPFQTSFIGIANQLWSHMTFDDFDAITYRILIFKILRGLKDFDYVQLLKEFWHLSPSSFKEEMKMQENYFKMIEIILNYDRDNQILPLEEILDEYIRIYDP</sequence>
<proteinExistence type="predicted"/>
<dbReference type="EMBL" id="BGPR01000189">
    <property type="protein sequence ID" value="GBM03243.1"/>
    <property type="molecule type" value="Genomic_DNA"/>
</dbReference>
<organism evidence="1 2">
    <name type="scientific">Araneus ventricosus</name>
    <name type="common">Orbweaver spider</name>
    <name type="synonym">Epeira ventricosa</name>
    <dbReference type="NCBI Taxonomy" id="182803"/>
    <lineage>
        <taxon>Eukaryota</taxon>
        <taxon>Metazoa</taxon>
        <taxon>Ecdysozoa</taxon>
        <taxon>Arthropoda</taxon>
        <taxon>Chelicerata</taxon>
        <taxon>Arachnida</taxon>
        <taxon>Araneae</taxon>
        <taxon>Araneomorphae</taxon>
        <taxon>Entelegynae</taxon>
        <taxon>Araneoidea</taxon>
        <taxon>Araneidae</taxon>
        <taxon>Araneus</taxon>
    </lineage>
</organism>
<evidence type="ECO:0000313" key="1">
    <source>
        <dbReference type="EMBL" id="GBM03243.1"/>
    </source>
</evidence>